<dbReference type="EMBL" id="CP041396">
    <property type="protein sequence ID" value="QDM12876.1"/>
    <property type="molecule type" value="Genomic_DNA"/>
</dbReference>
<protein>
    <submittedName>
        <fullName evidence="1">Uncharacterized protein</fullName>
    </submittedName>
</protein>
<dbReference type="AlphaFoldDB" id="A0AAP9DQ50"/>
<evidence type="ECO:0000313" key="1">
    <source>
        <dbReference type="EMBL" id="QDM12876.1"/>
    </source>
</evidence>
<proteinExistence type="predicted"/>
<dbReference type="RefSeq" id="WP_032845116.1">
    <property type="nucleotide sequence ID" value="NZ_CP041396.1"/>
</dbReference>
<keyword evidence="1" id="KW-0614">Plasmid</keyword>
<geneLocation type="plasmid" evidence="1 2">
    <name>unnamed1</name>
</geneLocation>
<dbReference type="Proteomes" id="UP000318823">
    <property type="component" value="Plasmid unnamed1"/>
</dbReference>
<accession>A0AAP9DQ50</accession>
<gene>
    <name evidence="1" type="ORF">DYI28_29750</name>
</gene>
<name>A0AAP9DQ50_BACOV</name>
<sequence>MEMKRIAVMSYNIGDIDIITLDKEIRTNKEVEEYLQNTCNYNLDEVYWMGFDKGNINFLTDGNFKH</sequence>
<evidence type="ECO:0000313" key="2">
    <source>
        <dbReference type="Proteomes" id="UP000318823"/>
    </source>
</evidence>
<reference evidence="2" key="1">
    <citation type="journal article" date="2018" name="J. Anim. Genet.">
        <title>Acquired interbacterial defense systems protect against interspecies antagonism in the human gut microbiome.</title>
        <authorList>
            <person name="Ross B.D."/>
            <person name="Verster A.J."/>
            <person name="Radey M.C."/>
            <person name="Schmidtke D.T."/>
            <person name="Pope C.E."/>
            <person name="Hoffman L.R."/>
            <person name="Hajjar A."/>
            <person name="Peterson S.B."/>
            <person name="Borenstein E."/>
            <person name="Mougous J."/>
        </authorList>
    </citation>
    <scope>NUCLEOTIDE SEQUENCE [LARGE SCALE GENOMIC DNA]</scope>
    <source>
        <strain evidence="2">3725 D1 iv</strain>
        <plasmid evidence="2">unnamed1</plasmid>
    </source>
</reference>
<organism evidence="1 2">
    <name type="scientific">Bacteroides ovatus</name>
    <dbReference type="NCBI Taxonomy" id="28116"/>
    <lineage>
        <taxon>Bacteria</taxon>
        <taxon>Pseudomonadati</taxon>
        <taxon>Bacteroidota</taxon>
        <taxon>Bacteroidia</taxon>
        <taxon>Bacteroidales</taxon>
        <taxon>Bacteroidaceae</taxon>
        <taxon>Bacteroides</taxon>
    </lineage>
</organism>